<name>A0A9D4HYK2_DREPO</name>
<comment type="caution">
    <text evidence="1">The sequence shown here is derived from an EMBL/GenBank/DDBJ whole genome shotgun (WGS) entry which is preliminary data.</text>
</comment>
<sequence>MARTQVATWFLRRNCILSELVDLVNRQRVLAPLSGVRVSPDCRQAMVDVCNYLGVSVPQQFVLSPANSPAVLFHWRVLSILAAILQPEDRDYWRSIFPCPSDIQLQSLKSLPVAFDSVFILTG</sequence>
<keyword evidence="2" id="KW-1185">Reference proteome</keyword>
<dbReference type="Proteomes" id="UP000828390">
    <property type="component" value="Unassembled WGS sequence"/>
</dbReference>
<accession>A0A9D4HYK2</accession>
<evidence type="ECO:0000313" key="2">
    <source>
        <dbReference type="Proteomes" id="UP000828390"/>
    </source>
</evidence>
<reference evidence="1" key="1">
    <citation type="journal article" date="2019" name="bioRxiv">
        <title>The Genome of the Zebra Mussel, Dreissena polymorpha: A Resource for Invasive Species Research.</title>
        <authorList>
            <person name="McCartney M.A."/>
            <person name="Auch B."/>
            <person name="Kono T."/>
            <person name="Mallez S."/>
            <person name="Zhang Y."/>
            <person name="Obille A."/>
            <person name="Becker A."/>
            <person name="Abrahante J.E."/>
            <person name="Garbe J."/>
            <person name="Badalamenti J.P."/>
            <person name="Herman A."/>
            <person name="Mangelson H."/>
            <person name="Liachko I."/>
            <person name="Sullivan S."/>
            <person name="Sone E.D."/>
            <person name="Koren S."/>
            <person name="Silverstein K.A.T."/>
            <person name="Beckman K.B."/>
            <person name="Gohl D.M."/>
        </authorList>
    </citation>
    <scope>NUCLEOTIDE SEQUENCE</scope>
    <source>
        <strain evidence="1">Duluth1</strain>
        <tissue evidence="1">Whole animal</tissue>
    </source>
</reference>
<gene>
    <name evidence="1" type="ORF">DPMN_044257</name>
</gene>
<proteinExistence type="predicted"/>
<reference evidence="1" key="2">
    <citation type="submission" date="2020-11" db="EMBL/GenBank/DDBJ databases">
        <authorList>
            <person name="McCartney M.A."/>
            <person name="Auch B."/>
            <person name="Kono T."/>
            <person name="Mallez S."/>
            <person name="Becker A."/>
            <person name="Gohl D.M."/>
            <person name="Silverstein K.A.T."/>
            <person name="Koren S."/>
            <person name="Bechman K.B."/>
            <person name="Herman A."/>
            <person name="Abrahante J.E."/>
            <person name="Garbe J."/>
        </authorList>
    </citation>
    <scope>NUCLEOTIDE SEQUENCE</scope>
    <source>
        <strain evidence="1">Duluth1</strain>
        <tissue evidence="1">Whole animal</tissue>
    </source>
</reference>
<organism evidence="1 2">
    <name type="scientific">Dreissena polymorpha</name>
    <name type="common">Zebra mussel</name>
    <name type="synonym">Mytilus polymorpha</name>
    <dbReference type="NCBI Taxonomy" id="45954"/>
    <lineage>
        <taxon>Eukaryota</taxon>
        <taxon>Metazoa</taxon>
        <taxon>Spiralia</taxon>
        <taxon>Lophotrochozoa</taxon>
        <taxon>Mollusca</taxon>
        <taxon>Bivalvia</taxon>
        <taxon>Autobranchia</taxon>
        <taxon>Heteroconchia</taxon>
        <taxon>Euheterodonta</taxon>
        <taxon>Imparidentia</taxon>
        <taxon>Neoheterodontei</taxon>
        <taxon>Myida</taxon>
        <taxon>Dreissenoidea</taxon>
        <taxon>Dreissenidae</taxon>
        <taxon>Dreissena</taxon>
    </lineage>
</organism>
<dbReference type="EMBL" id="JAIWYP010000011">
    <property type="protein sequence ID" value="KAH3737664.1"/>
    <property type="molecule type" value="Genomic_DNA"/>
</dbReference>
<dbReference type="AlphaFoldDB" id="A0A9D4HYK2"/>
<evidence type="ECO:0000313" key="1">
    <source>
        <dbReference type="EMBL" id="KAH3737664.1"/>
    </source>
</evidence>
<protein>
    <submittedName>
        <fullName evidence="1">Uncharacterized protein</fullName>
    </submittedName>
</protein>